<dbReference type="EMBL" id="LSBJ02000001">
    <property type="protein sequence ID" value="OAQ74188.1"/>
    <property type="molecule type" value="Genomic_DNA"/>
</dbReference>
<reference evidence="1 2" key="1">
    <citation type="journal article" date="2016" name="PLoS Pathog.">
        <title>Biosynthesis of antibiotic leucinostatins in bio-control fungus Purpureocillium lilacinum and their inhibition on phytophthora revealed by genome mining.</title>
        <authorList>
            <person name="Wang G."/>
            <person name="Liu Z."/>
            <person name="Lin R."/>
            <person name="Li E."/>
            <person name="Mao Z."/>
            <person name="Ling J."/>
            <person name="Yang Y."/>
            <person name="Yin W.B."/>
            <person name="Xie B."/>
        </authorList>
    </citation>
    <scope>NUCLEOTIDE SEQUENCE [LARGE SCALE GENOMIC DNA]</scope>
    <source>
        <strain evidence="1">170</strain>
    </source>
</reference>
<sequence>MTNKLQIQVDSHAQEYTGCLKEWVVSSSHSAGSPTTITDSCLASSGTTRSVYVKGILQSDATLICQYEPCAPIPSSRVWRCRRELLDLLVTINSSIECVGGYINSSSLRPLSVPTASGLQITHSFPHGINQIIYCLLPLNSEPVKYPSTIAVRFTSWTSPKAAQY</sequence>
<evidence type="ECO:0000313" key="1">
    <source>
        <dbReference type="EMBL" id="OAQ74188.1"/>
    </source>
</evidence>
<proteinExistence type="predicted"/>
<name>A0A179G9J1_METCM</name>
<organism evidence="1 2">
    <name type="scientific">Pochonia chlamydosporia 170</name>
    <dbReference type="NCBI Taxonomy" id="1380566"/>
    <lineage>
        <taxon>Eukaryota</taxon>
        <taxon>Fungi</taxon>
        <taxon>Dikarya</taxon>
        <taxon>Ascomycota</taxon>
        <taxon>Pezizomycotina</taxon>
        <taxon>Sordariomycetes</taxon>
        <taxon>Hypocreomycetidae</taxon>
        <taxon>Hypocreales</taxon>
        <taxon>Clavicipitaceae</taxon>
        <taxon>Pochonia</taxon>
    </lineage>
</organism>
<dbReference type="Proteomes" id="UP000078397">
    <property type="component" value="Unassembled WGS sequence"/>
</dbReference>
<dbReference type="KEGG" id="pchm:VFPPC_15424"/>
<accession>A0A179G9J1</accession>
<evidence type="ECO:0000313" key="2">
    <source>
        <dbReference type="Proteomes" id="UP000078397"/>
    </source>
</evidence>
<comment type="caution">
    <text evidence="1">The sequence shown here is derived from an EMBL/GenBank/DDBJ whole genome shotgun (WGS) entry which is preliminary data.</text>
</comment>
<dbReference type="RefSeq" id="XP_018150271.1">
    <property type="nucleotide sequence ID" value="XM_018293177.1"/>
</dbReference>
<dbReference type="GeneID" id="28857171"/>
<gene>
    <name evidence="1" type="ORF">VFPPC_15424</name>
</gene>
<protein>
    <submittedName>
        <fullName evidence="1">Uncharacterized protein</fullName>
    </submittedName>
</protein>
<dbReference type="AlphaFoldDB" id="A0A179G9J1"/>
<keyword evidence="2" id="KW-1185">Reference proteome</keyword>